<protein>
    <submittedName>
        <fullName evidence="3">Putative antitoxin-like MraZ protein</fullName>
    </submittedName>
</protein>
<dbReference type="InterPro" id="IPR037914">
    <property type="entry name" value="SpoVT-AbrB_sf"/>
</dbReference>
<accession>A0A2T5RGW3</accession>
<evidence type="ECO:0000259" key="2">
    <source>
        <dbReference type="PROSITE" id="PS51740"/>
    </source>
</evidence>
<dbReference type="InterPro" id="IPR007159">
    <property type="entry name" value="SpoVT-AbrB_dom"/>
</dbReference>
<dbReference type="Proteomes" id="UP000244089">
    <property type="component" value="Unassembled WGS sequence"/>
</dbReference>
<dbReference type="EMBL" id="QAXS01000032">
    <property type="protein sequence ID" value="PTV94438.1"/>
    <property type="molecule type" value="Genomic_DNA"/>
</dbReference>
<keyword evidence="1" id="KW-0238">DNA-binding</keyword>
<proteinExistence type="predicted"/>
<dbReference type="AlphaFoldDB" id="A0A2T5RGW3"/>
<dbReference type="PROSITE" id="PS51740">
    <property type="entry name" value="SPOVT_ABRB"/>
    <property type="match status" value="1"/>
</dbReference>
<gene>
    <name evidence="3" type="ORF">C8C76_13212</name>
</gene>
<dbReference type="RefSeq" id="WP_181248209.1">
    <property type="nucleotide sequence ID" value="NZ_QAXS01000032.1"/>
</dbReference>
<evidence type="ECO:0000313" key="4">
    <source>
        <dbReference type="Proteomes" id="UP000244089"/>
    </source>
</evidence>
<organism evidence="3 4">
    <name type="scientific">Halanaerobium saccharolyticum</name>
    <dbReference type="NCBI Taxonomy" id="43595"/>
    <lineage>
        <taxon>Bacteria</taxon>
        <taxon>Bacillati</taxon>
        <taxon>Bacillota</taxon>
        <taxon>Clostridia</taxon>
        <taxon>Halanaerobiales</taxon>
        <taxon>Halanaerobiaceae</taxon>
        <taxon>Halanaerobium</taxon>
    </lineage>
</organism>
<evidence type="ECO:0000256" key="1">
    <source>
        <dbReference type="PROSITE-ProRule" id="PRU01076"/>
    </source>
</evidence>
<evidence type="ECO:0000313" key="3">
    <source>
        <dbReference type="EMBL" id="PTV94438.1"/>
    </source>
</evidence>
<name>A0A2T5RGW3_9FIRM</name>
<dbReference type="Gene3D" id="2.10.260.10">
    <property type="match status" value="1"/>
</dbReference>
<reference evidence="3 4" key="1">
    <citation type="submission" date="2018-04" db="EMBL/GenBank/DDBJ databases">
        <title>Subsurface microbial communities from deep shales in Ohio and West Virginia, USA.</title>
        <authorList>
            <person name="Wrighton K."/>
        </authorList>
    </citation>
    <scope>NUCLEOTIDE SEQUENCE [LARGE SCALE GENOMIC DNA]</scope>
    <source>
        <strain evidence="3 4">WC1</strain>
    </source>
</reference>
<dbReference type="GO" id="GO:0003677">
    <property type="term" value="F:DNA binding"/>
    <property type="evidence" value="ECO:0007669"/>
    <property type="project" value="UniProtKB-UniRule"/>
</dbReference>
<sequence>MKTEQRKVDQLGRVMLPFKLRKKASIEKLDLLDLKVKDEKIVITKA</sequence>
<dbReference type="SUPFAM" id="SSF89447">
    <property type="entry name" value="AbrB/MazE/MraZ-like"/>
    <property type="match status" value="1"/>
</dbReference>
<feature type="domain" description="SpoVT-AbrB" evidence="2">
    <location>
        <begin position="3"/>
        <end position="46"/>
    </location>
</feature>
<comment type="caution">
    <text evidence="3">The sequence shown here is derived from an EMBL/GenBank/DDBJ whole genome shotgun (WGS) entry which is preliminary data.</text>
</comment>